<dbReference type="InParanoid" id="B3RLN3"/>
<dbReference type="RefSeq" id="XP_002108016.1">
    <property type="nucleotide sequence ID" value="XM_002107980.1"/>
</dbReference>
<name>B3RLN3_TRIAD</name>
<evidence type="ECO:0000313" key="1">
    <source>
        <dbReference type="EMBL" id="EDV28814.1"/>
    </source>
</evidence>
<gene>
    <name evidence="1" type="ORF">TRIADDRAFT_52063</name>
</gene>
<dbReference type="CTD" id="6749231"/>
<evidence type="ECO:0000313" key="2">
    <source>
        <dbReference type="Proteomes" id="UP000009022"/>
    </source>
</evidence>
<keyword evidence="2" id="KW-1185">Reference proteome</keyword>
<sequence length="439" mass="50764">MVYDPNQVANAIRKFLPTPTDIHVDTLLGYSDNGLDDMVIASSEKIQSLHRDDWNKSLALVFMYDCHYAVQHRHPYNNLLQKIDRERTRVIGFTNCVFENYDEALLNAIAKAISCEFLLPSCAVELSRTNDGPSEFTIVNQSYKPKAVDLLNSCIKYLNSIRRQSCKQTWQKVDRYLKIIQDCMQVMTDFGEWAFFRIKNVILDELINAYDSASDQIHEKCTSTIFAVSNEINNHDVDVDNIDFNLYPKVETLIKILTALELSPGVERLLLCAGNAFTVDVLYYLMKHFRSQSILPSVNISKLHDDGSSMQKCLSRNRDLLIDYHSMRTSIIIIEQSSPLFLNLPLSHCIICFDGLGHFYSYLQLRSKVSQRLVIMVNQDNLKYTLSKYKRWHILMDYMWRREYTTEIDTTNMLQDSANVSTIGSALLPIYRSDNNIEY</sequence>
<protein>
    <submittedName>
        <fullName evidence="1">Uncharacterized protein</fullName>
    </submittedName>
</protein>
<proteinExistence type="predicted"/>
<dbReference type="GeneID" id="6749231"/>
<reference evidence="1 2" key="1">
    <citation type="journal article" date="2008" name="Nature">
        <title>The Trichoplax genome and the nature of placozoans.</title>
        <authorList>
            <person name="Srivastava M."/>
            <person name="Begovic E."/>
            <person name="Chapman J."/>
            <person name="Putnam N.H."/>
            <person name="Hellsten U."/>
            <person name="Kawashima T."/>
            <person name="Kuo A."/>
            <person name="Mitros T."/>
            <person name="Salamov A."/>
            <person name="Carpenter M.L."/>
            <person name="Signorovitch A.Y."/>
            <person name="Moreno M.A."/>
            <person name="Kamm K."/>
            <person name="Grimwood J."/>
            <person name="Schmutz J."/>
            <person name="Shapiro H."/>
            <person name="Grigoriev I.V."/>
            <person name="Buss L.W."/>
            <person name="Schierwater B."/>
            <person name="Dellaporta S.L."/>
            <person name="Rokhsar D.S."/>
        </authorList>
    </citation>
    <scope>NUCLEOTIDE SEQUENCE [LARGE SCALE GENOMIC DNA]</scope>
    <source>
        <strain evidence="1 2">Grell-BS-1999</strain>
    </source>
</reference>
<dbReference type="AlphaFoldDB" id="B3RLN3"/>
<organism evidence="1 2">
    <name type="scientific">Trichoplax adhaerens</name>
    <name type="common">Trichoplax reptans</name>
    <dbReference type="NCBI Taxonomy" id="10228"/>
    <lineage>
        <taxon>Eukaryota</taxon>
        <taxon>Metazoa</taxon>
        <taxon>Placozoa</taxon>
        <taxon>Uniplacotomia</taxon>
        <taxon>Trichoplacea</taxon>
        <taxon>Trichoplacidae</taxon>
        <taxon>Trichoplax</taxon>
    </lineage>
</organism>
<dbReference type="KEGG" id="tad:TRIADDRAFT_52063"/>
<dbReference type="Proteomes" id="UP000009022">
    <property type="component" value="Unassembled WGS sequence"/>
</dbReference>
<dbReference type="EMBL" id="DS985241">
    <property type="protein sequence ID" value="EDV28814.1"/>
    <property type="molecule type" value="Genomic_DNA"/>
</dbReference>
<accession>B3RLN3</accession>
<dbReference type="HOGENOM" id="CLU_624591_0_0_1"/>